<accession>A0A0N5A2R2</accession>
<name>A0A0N5A2R2_PARTI</name>
<dbReference type="Gene3D" id="2.60.40.3330">
    <property type="match status" value="1"/>
</dbReference>
<dbReference type="GO" id="GO:0009986">
    <property type="term" value="C:cell surface"/>
    <property type="evidence" value="ECO:0007669"/>
    <property type="project" value="InterPro"/>
</dbReference>
<comment type="similarity">
    <text evidence="2">Belongs to the nematode transthyretin-like family.</text>
</comment>
<evidence type="ECO:0000256" key="1">
    <source>
        <dbReference type="ARBA" id="ARBA00004613"/>
    </source>
</evidence>
<evidence type="ECO:0000256" key="2">
    <source>
        <dbReference type="ARBA" id="ARBA00010112"/>
    </source>
</evidence>
<dbReference type="AlphaFoldDB" id="A0A0N5A2R2"/>
<keyword evidence="5" id="KW-1185">Reference proteome</keyword>
<evidence type="ECO:0000313" key="6">
    <source>
        <dbReference type="WBParaSite" id="PTRK_0001592700.1"/>
    </source>
</evidence>
<keyword evidence="3" id="KW-0964">Secreted</keyword>
<dbReference type="GO" id="GO:0005576">
    <property type="term" value="C:extracellular region"/>
    <property type="evidence" value="ECO:0007669"/>
    <property type="project" value="UniProtKB-SubCell"/>
</dbReference>
<evidence type="ECO:0000256" key="3">
    <source>
        <dbReference type="ARBA" id="ARBA00022525"/>
    </source>
</evidence>
<comment type="subcellular location">
    <subcellularLocation>
        <location evidence="1">Secreted</location>
    </subcellularLocation>
</comment>
<dbReference type="Proteomes" id="UP000038045">
    <property type="component" value="Unplaced"/>
</dbReference>
<sequence length="151" mass="16871">MNTKLLFCLSIIISIFGVLYVTCNPFGRKQAVAAEGYLMCNGKPATDAKIKLYDADTFTKDDKMAETRTDSRGYFKLSGYSSEITRIDPKLNIYHKCTKSINPMKKICYQKFSIKIPKSYITTGTQAAKTYNAGQLELSGKFPGQTTDCLN</sequence>
<keyword evidence="4" id="KW-0732">Signal</keyword>
<evidence type="ECO:0000256" key="4">
    <source>
        <dbReference type="ARBA" id="ARBA00022729"/>
    </source>
</evidence>
<proteinExistence type="inferred from homology"/>
<organism evidence="5 6">
    <name type="scientific">Parastrongyloides trichosuri</name>
    <name type="common">Possum-specific nematode worm</name>
    <dbReference type="NCBI Taxonomy" id="131310"/>
    <lineage>
        <taxon>Eukaryota</taxon>
        <taxon>Metazoa</taxon>
        <taxon>Ecdysozoa</taxon>
        <taxon>Nematoda</taxon>
        <taxon>Chromadorea</taxon>
        <taxon>Rhabditida</taxon>
        <taxon>Tylenchina</taxon>
        <taxon>Panagrolaimomorpha</taxon>
        <taxon>Strongyloidoidea</taxon>
        <taxon>Strongyloididae</taxon>
        <taxon>Parastrongyloides</taxon>
    </lineage>
</organism>
<protein>
    <submittedName>
        <fullName evidence="6">Transthyretin-like family protein</fullName>
    </submittedName>
</protein>
<reference evidence="6" key="1">
    <citation type="submission" date="2017-02" db="UniProtKB">
        <authorList>
            <consortium name="WormBaseParasite"/>
        </authorList>
    </citation>
    <scope>IDENTIFICATION</scope>
</reference>
<dbReference type="InterPro" id="IPR038479">
    <property type="entry name" value="Transthyretin-like_sf"/>
</dbReference>
<dbReference type="Pfam" id="PF01060">
    <property type="entry name" value="TTR-52"/>
    <property type="match status" value="1"/>
</dbReference>
<dbReference type="WBParaSite" id="PTRK_0001592700.1">
    <property type="protein sequence ID" value="PTRK_0001592700.1"/>
    <property type="gene ID" value="PTRK_0001592700"/>
</dbReference>
<evidence type="ECO:0000313" key="5">
    <source>
        <dbReference type="Proteomes" id="UP000038045"/>
    </source>
</evidence>
<dbReference type="PANTHER" id="PTHR21700">
    <property type="entry name" value="TRANSTHYRETIN-LIKE FAMILY PROTEIN-RELATED"/>
    <property type="match status" value="1"/>
</dbReference>
<dbReference type="PANTHER" id="PTHR21700:SF24">
    <property type="entry name" value="TRANSTHYRETIN-LIKE FAMILY PROTEIN"/>
    <property type="match status" value="1"/>
</dbReference>
<dbReference type="InterPro" id="IPR001534">
    <property type="entry name" value="Transthyretin-like"/>
</dbReference>